<gene>
    <name evidence="1" type="ORF">NDU88_003854</name>
</gene>
<dbReference type="Proteomes" id="UP001066276">
    <property type="component" value="Chromosome 3_2"/>
</dbReference>
<keyword evidence="2" id="KW-1185">Reference proteome</keyword>
<name>A0AAV7TQ85_PLEWA</name>
<dbReference type="EMBL" id="JANPWB010000006">
    <property type="protein sequence ID" value="KAJ1178610.1"/>
    <property type="molecule type" value="Genomic_DNA"/>
</dbReference>
<comment type="caution">
    <text evidence="1">The sequence shown here is derived from an EMBL/GenBank/DDBJ whole genome shotgun (WGS) entry which is preliminary data.</text>
</comment>
<reference evidence="1" key="1">
    <citation type="journal article" date="2022" name="bioRxiv">
        <title>Sequencing and chromosome-scale assembly of the giantPleurodeles waltlgenome.</title>
        <authorList>
            <person name="Brown T."/>
            <person name="Elewa A."/>
            <person name="Iarovenko S."/>
            <person name="Subramanian E."/>
            <person name="Araus A.J."/>
            <person name="Petzold A."/>
            <person name="Susuki M."/>
            <person name="Suzuki K.-i.T."/>
            <person name="Hayashi T."/>
            <person name="Toyoda A."/>
            <person name="Oliveira C."/>
            <person name="Osipova E."/>
            <person name="Leigh N.D."/>
            <person name="Simon A."/>
            <person name="Yun M.H."/>
        </authorList>
    </citation>
    <scope>NUCLEOTIDE SEQUENCE</scope>
    <source>
        <strain evidence="1">20211129_DDA</strain>
        <tissue evidence="1">Liver</tissue>
    </source>
</reference>
<sequence>MIISAFVDYKTRLQTEIIITETLKHGNKEPYDRSAWGWGGSMGFDESHTTVPNTFQRNKRGLTTCIKDIRRDVTEKGERVDDLERTVGAQSEDH</sequence>
<proteinExistence type="predicted"/>
<protein>
    <submittedName>
        <fullName evidence="1">Uncharacterized protein</fullName>
    </submittedName>
</protein>
<organism evidence="1 2">
    <name type="scientific">Pleurodeles waltl</name>
    <name type="common">Iberian ribbed newt</name>
    <dbReference type="NCBI Taxonomy" id="8319"/>
    <lineage>
        <taxon>Eukaryota</taxon>
        <taxon>Metazoa</taxon>
        <taxon>Chordata</taxon>
        <taxon>Craniata</taxon>
        <taxon>Vertebrata</taxon>
        <taxon>Euteleostomi</taxon>
        <taxon>Amphibia</taxon>
        <taxon>Batrachia</taxon>
        <taxon>Caudata</taxon>
        <taxon>Salamandroidea</taxon>
        <taxon>Salamandridae</taxon>
        <taxon>Pleurodelinae</taxon>
        <taxon>Pleurodeles</taxon>
    </lineage>
</organism>
<evidence type="ECO:0000313" key="2">
    <source>
        <dbReference type="Proteomes" id="UP001066276"/>
    </source>
</evidence>
<accession>A0AAV7TQ85</accession>
<evidence type="ECO:0000313" key="1">
    <source>
        <dbReference type="EMBL" id="KAJ1178610.1"/>
    </source>
</evidence>
<dbReference type="AlphaFoldDB" id="A0AAV7TQ85"/>